<keyword evidence="4" id="KW-1185">Reference proteome</keyword>
<proteinExistence type="predicted"/>
<dbReference type="Proteomes" id="UP000054618">
    <property type="component" value="Unassembled WGS sequence"/>
</dbReference>
<dbReference type="PANTHER" id="PTHR42942:SF1">
    <property type="entry name" value="ALKYLTRANSFERASE-LIKE PROTEIN 1"/>
    <property type="match status" value="1"/>
</dbReference>
<dbReference type="PATRIC" id="fig|45073.5.peg.1402"/>
<evidence type="ECO:0000313" key="3">
    <source>
        <dbReference type="EMBL" id="KTD50006.1"/>
    </source>
</evidence>
<keyword evidence="3" id="KW-0808">Transferase</keyword>
<dbReference type="InterPro" id="IPR036388">
    <property type="entry name" value="WH-like_DNA-bd_sf"/>
</dbReference>
<dbReference type="AlphaFoldDB" id="A0A0W0Y041"/>
<dbReference type="Pfam" id="PF01035">
    <property type="entry name" value="DNA_binding_1"/>
    <property type="match status" value="1"/>
</dbReference>
<evidence type="ECO:0000259" key="2">
    <source>
        <dbReference type="Pfam" id="PF01035"/>
    </source>
</evidence>
<accession>A0A0W0Y041</accession>
<feature type="domain" description="Methylated-DNA-[protein]-cysteine S-methyltransferase DNA binding" evidence="2">
    <location>
        <begin position="7"/>
        <end position="89"/>
    </location>
</feature>
<gene>
    <name evidence="3" type="ORF">Lqui_1331</name>
</gene>
<dbReference type="CDD" id="cd06445">
    <property type="entry name" value="ATase"/>
    <property type="match status" value="1"/>
</dbReference>
<dbReference type="InterPro" id="IPR052520">
    <property type="entry name" value="ATL_DNA_repair"/>
</dbReference>
<dbReference type="Gene3D" id="1.10.10.10">
    <property type="entry name" value="Winged helix-like DNA-binding domain superfamily/Winged helix DNA-binding domain"/>
    <property type="match status" value="1"/>
</dbReference>
<name>A0A0W0Y041_9GAMM</name>
<dbReference type="InterPro" id="IPR014048">
    <property type="entry name" value="MethylDNA_cys_MeTrfase_DNA-bd"/>
</dbReference>
<dbReference type="SUPFAM" id="SSF46767">
    <property type="entry name" value="Methylated DNA-protein cysteine methyltransferase, C-terminal domain"/>
    <property type="match status" value="1"/>
</dbReference>
<evidence type="ECO:0000256" key="1">
    <source>
        <dbReference type="ARBA" id="ARBA00022763"/>
    </source>
</evidence>
<evidence type="ECO:0000313" key="4">
    <source>
        <dbReference type="Proteomes" id="UP000054618"/>
    </source>
</evidence>
<dbReference type="PANTHER" id="PTHR42942">
    <property type="entry name" value="6-O-METHYLGUANINE DNA METHYLTRANSFERASE"/>
    <property type="match status" value="1"/>
</dbReference>
<sequence length="113" mass="12765">MKDQRTEFSKHVIRLIRSVPEGSVATYGLIARLAGSPQGARGVGWLLHSCTDKHELPWHRIIKSNGQLSFPPSSSIFETQKSKLEAEGVIVENGKVDLKIFLWEEMPPEIKIW</sequence>
<organism evidence="3 4">
    <name type="scientific">Legionella quinlivanii</name>
    <dbReference type="NCBI Taxonomy" id="45073"/>
    <lineage>
        <taxon>Bacteria</taxon>
        <taxon>Pseudomonadati</taxon>
        <taxon>Pseudomonadota</taxon>
        <taxon>Gammaproteobacteria</taxon>
        <taxon>Legionellales</taxon>
        <taxon>Legionellaceae</taxon>
        <taxon>Legionella</taxon>
    </lineage>
</organism>
<dbReference type="GO" id="GO:0008168">
    <property type="term" value="F:methyltransferase activity"/>
    <property type="evidence" value="ECO:0007669"/>
    <property type="project" value="UniProtKB-KW"/>
</dbReference>
<dbReference type="GO" id="GO:0032259">
    <property type="term" value="P:methylation"/>
    <property type="evidence" value="ECO:0007669"/>
    <property type="project" value="UniProtKB-KW"/>
</dbReference>
<dbReference type="RefSeq" id="WP_058507451.1">
    <property type="nucleotide sequence ID" value="NZ_CAAAIK010000005.1"/>
</dbReference>
<dbReference type="EMBL" id="LNYS01000008">
    <property type="protein sequence ID" value="KTD50006.1"/>
    <property type="molecule type" value="Genomic_DNA"/>
</dbReference>
<dbReference type="GO" id="GO:0006281">
    <property type="term" value="P:DNA repair"/>
    <property type="evidence" value="ECO:0007669"/>
    <property type="project" value="InterPro"/>
</dbReference>
<keyword evidence="1" id="KW-0227">DNA damage</keyword>
<reference evidence="3 4" key="1">
    <citation type="submission" date="2015-11" db="EMBL/GenBank/DDBJ databases">
        <title>Genomic analysis of 38 Legionella species identifies large and diverse effector repertoires.</title>
        <authorList>
            <person name="Burstein D."/>
            <person name="Amaro F."/>
            <person name="Zusman T."/>
            <person name="Lifshitz Z."/>
            <person name="Cohen O."/>
            <person name="Gilbert J.A."/>
            <person name="Pupko T."/>
            <person name="Shuman H.A."/>
            <person name="Segal G."/>
        </authorList>
    </citation>
    <scope>NUCLEOTIDE SEQUENCE [LARGE SCALE GENOMIC DNA]</scope>
    <source>
        <strain evidence="3 4">CDC#1442-AUS-E</strain>
    </source>
</reference>
<protein>
    <submittedName>
        <fullName evidence="3">Methylated-DNA--protein-cysteine methyltransferase</fullName>
    </submittedName>
</protein>
<dbReference type="OrthoDB" id="9132167at2"/>
<dbReference type="InterPro" id="IPR036217">
    <property type="entry name" value="MethylDNA_cys_MeTrfase_DNAb"/>
</dbReference>
<dbReference type="STRING" id="45073.Lqui_1331"/>
<comment type="caution">
    <text evidence="3">The sequence shown here is derived from an EMBL/GenBank/DDBJ whole genome shotgun (WGS) entry which is preliminary data.</text>
</comment>
<keyword evidence="3" id="KW-0489">Methyltransferase</keyword>